<accession>A0ABY5LN63</accession>
<dbReference type="EMBL" id="CP102097">
    <property type="protein sequence ID" value="UUM32212.1"/>
    <property type="molecule type" value="Genomic_DNA"/>
</dbReference>
<evidence type="ECO:0000313" key="3">
    <source>
        <dbReference type="Proteomes" id="UP001058602"/>
    </source>
</evidence>
<gene>
    <name evidence="2" type="ORF">NP165_18155</name>
</gene>
<evidence type="ECO:0000313" key="2">
    <source>
        <dbReference type="EMBL" id="UUM32212.1"/>
    </source>
</evidence>
<evidence type="ECO:0000256" key="1">
    <source>
        <dbReference type="SAM" id="Coils"/>
    </source>
</evidence>
<sequence>MKNLVLVIITLLSVGNVYAKEISNKEELSALKNEVRMLRKEIQKLELMIVKLSHSIDDNALPGNQRNSWGCYLDDIKAGGVYGTGLTEAEAKGKALEKCNAKGGVCFTSSLSCTQSK</sequence>
<dbReference type="RefSeq" id="WP_257085893.1">
    <property type="nucleotide sequence ID" value="NZ_CP102097.1"/>
</dbReference>
<keyword evidence="3" id="KW-1185">Reference proteome</keyword>
<proteinExistence type="predicted"/>
<protein>
    <recommendedName>
        <fullName evidence="4">DUF4189 domain-containing protein</fullName>
    </recommendedName>
</protein>
<reference evidence="2" key="1">
    <citation type="submission" date="2022-07" db="EMBL/GenBank/DDBJ databases">
        <title>Complete genome of Vibrio japonicus strain JCM 31412T and phylogenomic assessment of the Nereis clade of the genus Vibrio.</title>
        <authorList>
            <person name="Shlafstein M.D."/>
            <person name="Emsley S.A."/>
            <person name="Ushijima B."/>
            <person name="Videau P."/>
            <person name="Saw J.H."/>
        </authorList>
    </citation>
    <scope>NUCLEOTIDE SEQUENCE</scope>
    <source>
        <strain evidence="2">JCM 31412</strain>
    </source>
</reference>
<dbReference type="Proteomes" id="UP001058602">
    <property type="component" value="Chromosome 2"/>
</dbReference>
<keyword evidence="1" id="KW-0175">Coiled coil</keyword>
<evidence type="ECO:0008006" key="4">
    <source>
        <dbReference type="Google" id="ProtNLM"/>
    </source>
</evidence>
<organism evidence="2 3">
    <name type="scientific">Vibrio japonicus</name>
    <dbReference type="NCBI Taxonomy" id="1824638"/>
    <lineage>
        <taxon>Bacteria</taxon>
        <taxon>Pseudomonadati</taxon>
        <taxon>Pseudomonadota</taxon>
        <taxon>Gammaproteobacteria</taxon>
        <taxon>Vibrionales</taxon>
        <taxon>Vibrionaceae</taxon>
        <taxon>Vibrio</taxon>
    </lineage>
</organism>
<name>A0ABY5LN63_9VIBR</name>
<feature type="coiled-coil region" evidence="1">
    <location>
        <begin position="28"/>
        <end position="55"/>
    </location>
</feature>